<name>A0A9Q1IF82_SYNKA</name>
<keyword evidence="2" id="KW-1185">Reference proteome</keyword>
<protein>
    <submittedName>
        <fullName evidence="1">Uncharacterized protein</fullName>
    </submittedName>
</protein>
<evidence type="ECO:0000313" key="1">
    <source>
        <dbReference type="EMBL" id="KAJ8337351.1"/>
    </source>
</evidence>
<evidence type="ECO:0000313" key="2">
    <source>
        <dbReference type="Proteomes" id="UP001152622"/>
    </source>
</evidence>
<dbReference type="EMBL" id="JAINUF010000019">
    <property type="protein sequence ID" value="KAJ8337351.1"/>
    <property type="molecule type" value="Genomic_DNA"/>
</dbReference>
<sequence length="89" mass="9602">MPERGSVINKFSVYLSHAISELPETKASQISRPQCLGGRARSLYTDPGTSPLLAFQRPLRFTAYPTATRTADLTTRVLTAHEGALGVGV</sequence>
<organism evidence="1 2">
    <name type="scientific">Synaphobranchus kaupii</name>
    <name type="common">Kaup's arrowtooth eel</name>
    <dbReference type="NCBI Taxonomy" id="118154"/>
    <lineage>
        <taxon>Eukaryota</taxon>
        <taxon>Metazoa</taxon>
        <taxon>Chordata</taxon>
        <taxon>Craniata</taxon>
        <taxon>Vertebrata</taxon>
        <taxon>Euteleostomi</taxon>
        <taxon>Actinopterygii</taxon>
        <taxon>Neopterygii</taxon>
        <taxon>Teleostei</taxon>
        <taxon>Anguilliformes</taxon>
        <taxon>Synaphobranchidae</taxon>
        <taxon>Synaphobranchus</taxon>
    </lineage>
</organism>
<dbReference type="Proteomes" id="UP001152622">
    <property type="component" value="Chromosome 19"/>
</dbReference>
<proteinExistence type="predicted"/>
<dbReference type="AlphaFoldDB" id="A0A9Q1IF82"/>
<comment type="caution">
    <text evidence="1">The sequence shown here is derived from an EMBL/GenBank/DDBJ whole genome shotgun (WGS) entry which is preliminary data.</text>
</comment>
<accession>A0A9Q1IF82</accession>
<reference evidence="1" key="1">
    <citation type="journal article" date="2023" name="Science">
        <title>Genome structures resolve the early diversification of teleost fishes.</title>
        <authorList>
            <person name="Parey E."/>
            <person name="Louis A."/>
            <person name="Montfort J."/>
            <person name="Bouchez O."/>
            <person name="Roques C."/>
            <person name="Iampietro C."/>
            <person name="Lluch J."/>
            <person name="Castinel A."/>
            <person name="Donnadieu C."/>
            <person name="Desvignes T."/>
            <person name="Floi Bucao C."/>
            <person name="Jouanno E."/>
            <person name="Wen M."/>
            <person name="Mejri S."/>
            <person name="Dirks R."/>
            <person name="Jansen H."/>
            <person name="Henkel C."/>
            <person name="Chen W.J."/>
            <person name="Zahm M."/>
            <person name="Cabau C."/>
            <person name="Klopp C."/>
            <person name="Thompson A.W."/>
            <person name="Robinson-Rechavi M."/>
            <person name="Braasch I."/>
            <person name="Lecointre G."/>
            <person name="Bobe J."/>
            <person name="Postlethwait J.H."/>
            <person name="Berthelot C."/>
            <person name="Roest Crollius H."/>
            <person name="Guiguen Y."/>
        </authorList>
    </citation>
    <scope>NUCLEOTIDE SEQUENCE</scope>
    <source>
        <strain evidence="1">WJC10195</strain>
    </source>
</reference>
<gene>
    <name evidence="1" type="ORF">SKAU_G00385710</name>
</gene>